<organism evidence="5">
    <name type="scientific">Hymenolepis diminuta</name>
    <name type="common">Rat tapeworm</name>
    <dbReference type="NCBI Taxonomy" id="6216"/>
    <lineage>
        <taxon>Eukaryota</taxon>
        <taxon>Metazoa</taxon>
        <taxon>Spiralia</taxon>
        <taxon>Lophotrochozoa</taxon>
        <taxon>Platyhelminthes</taxon>
        <taxon>Cestoda</taxon>
        <taxon>Eucestoda</taxon>
        <taxon>Cyclophyllidea</taxon>
        <taxon>Hymenolepididae</taxon>
        <taxon>Hymenolepis</taxon>
    </lineage>
</organism>
<evidence type="ECO:0000313" key="3">
    <source>
        <dbReference type="EMBL" id="VDL60221.1"/>
    </source>
</evidence>
<dbReference type="OrthoDB" id="10030336at2759"/>
<dbReference type="InterPro" id="IPR006020">
    <property type="entry name" value="PTB/PI_dom"/>
</dbReference>
<feature type="compositionally biased region" description="Low complexity" evidence="1">
    <location>
        <begin position="800"/>
        <end position="811"/>
    </location>
</feature>
<dbReference type="SMART" id="SM00462">
    <property type="entry name" value="PTB"/>
    <property type="match status" value="1"/>
</dbReference>
<proteinExistence type="predicted"/>
<sequence>MPFRRNNYDFMLDDGLDTRVPVYSDEVFKHGIHFCCKFIGAMEVPRPQNRLEIVSSMRRIRYEFKAKGVKKQKALIKVSADGVFVYGRNKSKVAGRLSSALSKISGSSTPVPMEIPTPRSLEGGGEGNAANNVSPATAAAAASGGLLGLGLRSPSALSWDKTRVEPLPKIKNRINYLEFLTPSYQNICLHMCFLNLLSRIFYVSHDSQDLKIFSYIARDGKSSCFKCYVFKAYKKLQAMRIVRTVGQAFDVCHRLALQKQENDPNALKKNNESQAAEDTGSFHTTSPHRRKPVTRNHRSHSPHLGDNSSDENDWPGSARRRRHNSSRKKTCSSDEDQETNGHDERARSVIYSEEGSDEDLKKPSAPLTLKKVKKASGRRRRRHRASSDEGDASSDSSDLPRRHSKSHMKQSITNDDFLTWGQFGHGFGYTLPTPMSLFGLPQSQSLDTNLARDILCGSSTHSIQSQSSVPPDPVLLTRLLNELQGTLTSDQSVASNEKTRQSDSLSWVPYLGGRSGALSETNSTLSRQIDLLEANMVKACKNDLRSISSYQLSKEASNIADPVMGIPNSITTPNLASTSVDGPKADGKSPGDITSALSAETLVILKRQLNIQETENKIAIFQIHRLMRQLKLEAAARMEGQYRIEQLLSQNRNLSEGFQEMALRLKRLENLSPIPSATSEKGLYSTSKVFNSISGITSPRVSSHLPQSTNFSTSKSEGFSRLAELDVMVQNMLTPSTSARRDSLQNVSCNSPRHTGPQYQLSLGAGSNSPKLPSLSPLQNNRNGNASNNNSGTRISGTDNSSSPGGSNSQSLPPPLKMPYRGSEGEDGFLELATRSTAPFEEKVGESDFDKAEINKGADNQTTGESTAQPPSLPFEPFRGQEELSGGLLPPTPPARVHPALNGGNPWASDLVNKATGGKEDTSH</sequence>
<protein>
    <submittedName>
        <fullName evidence="5">PID domain-containing protein</fullName>
    </submittedName>
</protein>
<feature type="compositionally biased region" description="Polar residues" evidence="1">
    <location>
        <begin position="272"/>
        <end position="285"/>
    </location>
</feature>
<feature type="compositionally biased region" description="Basic residues" evidence="1">
    <location>
        <begin position="318"/>
        <end position="330"/>
    </location>
</feature>
<dbReference type="InterPro" id="IPR051133">
    <property type="entry name" value="Adapter_Engulfment-Domain"/>
</dbReference>
<reference evidence="3 4" key="2">
    <citation type="submission" date="2018-11" db="EMBL/GenBank/DDBJ databases">
        <authorList>
            <consortium name="Pathogen Informatics"/>
        </authorList>
    </citation>
    <scope>NUCLEOTIDE SEQUENCE [LARGE SCALE GENOMIC DNA]</scope>
</reference>
<feature type="region of interest" description="Disordered" evidence="1">
    <location>
        <begin position="262"/>
        <end position="410"/>
    </location>
</feature>
<dbReference type="PROSITE" id="PS01179">
    <property type="entry name" value="PID"/>
    <property type="match status" value="1"/>
</dbReference>
<dbReference type="InterPro" id="IPR011993">
    <property type="entry name" value="PH-like_dom_sf"/>
</dbReference>
<reference evidence="5" key="1">
    <citation type="submission" date="2016-04" db="UniProtKB">
        <authorList>
            <consortium name="WormBaseParasite"/>
        </authorList>
    </citation>
    <scope>IDENTIFICATION</scope>
</reference>
<feature type="compositionally biased region" description="Basic residues" evidence="1">
    <location>
        <begin position="370"/>
        <end position="384"/>
    </location>
</feature>
<feature type="domain" description="PID" evidence="2">
    <location>
        <begin position="213"/>
        <end position="272"/>
    </location>
</feature>
<dbReference type="Proteomes" id="UP000274504">
    <property type="component" value="Unassembled WGS sequence"/>
</dbReference>
<dbReference type="EMBL" id="UYSG01010996">
    <property type="protein sequence ID" value="VDL60221.1"/>
    <property type="molecule type" value="Genomic_DNA"/>
</dbReference>
<name>A0A158QET7_HYMDI</name>
<dbReference type="Pfam" id="PF00640">
    <property type="entry name" value="PID"/>
    <property type="match status" value="1"/>
</dbReference>
<dbReference type="WBParaSite" id="HDID_0000790501-mRNA-1">
    <property type="protein sequence ID" value="HDID_0000790501-mRNA-1"/>
    <property type="gene ID" value="HDID_0000790501"/>
</dbReference>
<gene>
    <name evidence="3" type="ORF">HDID_LOCUS7903</name>
</gene>
<dbReference type="Gene3D" id="2.30.29.30">
    <property type="entry name" value="Pleckstrin-homology domain (PH domain)/Phosphotyrosine-binding domain (PTB)"/>
    <property type="match status" value="2"/>
</dbReference>
<feature type="compositionally biased region" description="Low complexity" evidence="1">
    <location>
        <begin position="767"/>
        <end position="792"/>
    </location>
</feature>
<evidence type="ECO:0000313" key="4">
    <source>
        <dbReference type="Proteomes" id="UP000274504"/>
    </source>
</evidence>
<feature type="compositionally biased region" description="Basic and acidic residues" evidence="1">
    <location>
        <begin position="840"/>
        <end position="856"/>
    </location>
</feature>
<dbReference type="PANTHER" id="PTHR11232">
    <property type="entry name" value="PHOSPHOTYROSINE INTERACTION DOMAIN-CONTAINING FAMILY MEMBER"/>
    <property type="match status" value="1"/>
</dbReference>
<dbReference type="STRING" id="6216.A0A158QET7"/>
<feature type="compositionally biased region" description="Polar residues" evidence="1">
    <location>
        <begin position="736"/>
        <end position="761"/>
    </location>
</feature>
<evidence type="ECO:0000313" key="5">
    <source>
        <dbReference type="WBParaSite" id="HDID_0000790501-mRNA-1"/>
    </source>
</evidence>
<feature type="compositionally biased region" description="Basic residues" evidence="1">
    <location>
        <begin position="286"/>
        <end position="301"/>
    </location>
</feature>
<feature type="compositionally biased region" description="Polar residues" evidence="1">
    <location>
        <begin position="858"/>
        <end position="870"/>
    </location>
</feature>
<evidence type="ECO:0000259" key="2">
    <source>
        <dbReference type="PROSITE" id="PS01179"/>
    </source>
</evidence>
<dbReference type="SUPFAM" id="SSF50729">
    <property type="entry name" value="PH domain-like"/>
    <property type="match status" value="2"/>
</dbReference>
<accession>A0A158QET7</accession>
<dbReference type="GO" id="GO:0050998">
    <property type="term" value="F:nitric-oxide synthase binding"/>
    <property type="evidence" value="ECO:0007669"/>
    <property type="project" value="TreeGrafter"/>
</dbReference>
<dbReference type="PANTHER" id="PTHR11232:SF17">
    <property type="entry name" value="CAPON-LIKE PROTEIN"/>
    <property type="match status" value="1"/>
</dbReference>
<evidence type="ECO:0000256" key="1">
    <source>
        <dbReference type="SAM" id="MobiDB-lite"/>
    </source>
</evidence>
<feature type="region of interest" description="Disordered" evidence="1">
    <location>
        <begin position="736"/>
        <end position="924"/>
    </location>
</feature>
<dbReference type="AlphaFoldDB" id="A0A158QET7"/>